<accession>A0AAE7X0N5</accession>
<evidence type="ECO:0000313" key="2">
    <source>
        <dbReference type="Proteomes" id="UP000827517"/>
    </source>
</evidence>
<organism evidence="1 2">
    <name type="scientific">Erwinia phage AH04</name>
    <dbReference type="NCBI Taxonomy" id="2869569"/>
    <lineage>
        <taxon>Viruses</taxon>
        <taxon>Duplodnaviria</taxon>
        <taxon>Heunggongvirae</taxon>
        <taxon>Uroviricota</taxon>
        <taxon>Caudoviricetes</taxon>
        <taxon>Chimalliviridae</taxon>
        <taxon>Meadowvirus</taxon>
        <taxon>Meadowvirus AH04</taxon>
    </lineage>
</organism>
<reference evidence="1" key="1">
    <citation type="submission" date="2021-07" db="EMBL/GenBank/DDBJ databases">
        <authorList>
            <person name="Roth S.J."/>
            <person name="Krukonis G.P."/>
            <person name="Delesalle V.A."/>
        </authorList>
    </citation>
    <scope>NUCLEOTIDE SEQUENCE</scope>
</reference>
<sequence>MKKTFTPELISAIVAETSRLISLIPADEAGQGETKVDGVDLVVVVRIPDQPALGATIRRTVYLTYGKMIIAYGLNPRLLSDNISNNPLRVMLSSCLGARRERIDMSQLATMISQQSVAHAINSGSAMGYLTVTQPADFKVELPGGVVFSRTDKSLSVVRGDVGLCVISTTIPHVIEQHMNQAAHLAISYADDIIIPARTVDTSVDSVLANGVLYIKTGDKSVAFYFDDEHTKALVAQQSSQHFTQGMILDPNQQFGHPFNGMRPGGYSNY</sequence>
<gene>
    <name evidence="1" type="primary">40</name>
    <name evidence="1" type="ORF">AH04_40</name>
</gene>
<dbReference type="KEGG" id="vg:77943931"/>
<dbReference type="Proteomes" id="UP000827517">
    <property type="component" value="Segment"/>
</dbReference>
<name>A0AAE7X0N5_9CAUD</name>
<proteinExistence type="predicted"/>
<dbReference type="EMBL" id="MZ501267">
    <property type="protein sequence ID" value="QZA70526.1"/>
    <property type="molecule type" value="Genomic_DNA"/>
</dbReference>
<dbReference type="GeneID" id="77943931"/>
<protein>
    <submittedName>
        <fullName evidence="1">Uncharacterized protein</fullName>
    </submittedName>
</protein>
<keyword evidence="2" id="KW-1185">Reference proteome</keyword>
<dbReference type="RefSeq" id="YP_010667794.1">
    <property type="nucleotide sequence ID" value="NC_070952.1"/>
</dbReference>
<evidence type="ECO:0000313" key="1">
    <source>
        <dbReference type="EMBL" id="QZA70526.1"/>
    </source>
</evidence>